<gene>
    <name evidence="1" type="ORF">Rin_00003350</name>
</gene>
<dbReference type="Proteomes" id="UP000004116">
    <property type="component" value="Unassembled WGS sequence"/>
</dbReference>
<sequence>MYSIQSCAFSPVFSSILAALKKFRIDSRKETS</sequence>
<evidence type="ECO:0000313" key="1">
    <source>
        <dbReference type="EMBL" id="EGY29684.1"/>
    </source>
</evidence>
<dbReference type="AlphaFoldDB" id="G2GX48"/>
<accession>G2GX48</accession>
<protein>
    <submittedName>
        <fullName evidence="1">Uncharacterized protein</fullName>
    </submittedName>
</protein>
<evidence type="ECO:0000313" key="2">
    <source>
        <dbReference type="Proteomes" id="UP000004116"/>
    </source>
</evidence>
<keyword evidence="2" id="KW-1185">Reference proteome</keyword>
<organism evidence="1 2">
    <name type="scientific">Candidatus Regiella insecticola 5.15</name>
    <dbReference type="NCBI Taxonomy" id="1005043"/>
    <lineage>
        <taxon>Bacteria</taxon>
        <taxon>Pseudomonadati</taxon>
        <taxon>Pseudomonadota</taxon>
        <taxon>Gammaproteobacteria</taxon>
        <taxon>Enterobacterales</taxon>
        <taxon>Enterobacteriaceae</taxon>
        <taxon>aphid secondary symbionts</taxon>
        <taxon>Candidatus Regiella</taxon>
    </lineage>
</organism>
<dbReference type="EMBL" id="AGCA01000066">
    <property type="protein sequence ID" value="EGY29684.1"/>
    <property type="molecule type" value="Genomic_DNA"/>
</dbReference>
<feature type="non-terminal residue" evidence="1">
    <location>
        <position position="32"/>
    </location>
</feature>
<reference evidence="1 2" key="1">
    <citation type="journal article" date="2012" name="Genome Res.">
        <title>Genomic basis of endosymbiont-conferred protection against an insect parasitoid.</title>
        <authorList>
            <person name="Hansen A.K."/>
            <person name="Vorburger C."/>
            <person name="Moran N.A."/>
        </authorList>
    </citation>
    <scope>NUCLEOTIDE SEQUENCE [LARGE SCALE GENOMIC DNA]</scope>
    <source>
        <strain evidence="2">R5.15</strain>
    </source>
</reference>
<comment type="caution">
    <text evidence="1">The sequence shown here is derived from an EMBL/GenBank/DDBJ whole genome shotgun (WGS) entry which is preliminary data.</text>
</comment>
<proteinExistence type="predicted"/>
<name>G2GX48_9ENTR</name>